<dbReference type="GO" id="GO:0006906">
    <property type="term" value="P:vesicle fusion"/>
    <property type="evidence" value="ECO:0007669"/>
    <property type="project" value="TreeGrafter"/>
</dbReference>
<keyword evidence="6" id="KW-0653">Protein transport</keyword>
<evidence type="ECO:0000256" key="10">
    <source>
        <dbReference type="SAM" id="Phobius"/>
    </source>
</evidence>
<reference evidence="12" key="1">
    <citation type="submission" date="2025-08" db="UniProtKB">
        <authorList>
            <consortium name="RefSeq"/>
        </authorList>
    </citation>
    <scope>IDENTIFICATION</scope>
</reference>
<dbReference type="GO" id="GO:0006888">
    <property type="term" value="P:endoplasmic reticulum to Golgi vesicle-mediated transport"/>
    <property type="evidence" value="ECO:0007669"/>
    <property type="project" value="InterPro"/>
</dbReference>
<dbReference type="GO" id="GO:0048219">
    <property type="term" value="P:inter-Golgi cisterna vesicle-mediated transport"/>
    <property type="evidence" value="ECO:0007669"/>
    <property type="project" value="TreeGrafter"/>
</dbReference>
<keyword evidence="12" id="KW-0675">Receptor</keyword>
<evidence type="ECO:0000256" key="3">
    <source>
        <dbReference type="ARBA" id="ARBA00015612"/>
    </source>
</evidence>
<keyword evidence="8" id="KW-0333">Golgi apparatus</keyword>
<evidence type="ECO:0000256" key="7">
    <source>
        <dbReference type="ARBA" id="ARBA00022989"/>
    </source>
</evidence>
<dbReference type="Pfam" id="PF12352">
    <property type="entry name" value="V-SNARE_C"/>
    <property type="match status" value="1"/>
</dbReference>
<keyword evidence="11" id="KW-1185">Reference proteome</keyword>
<name>A0AAJ7DZS7_9HYME</name>
<dbReference type="GO" id="GO:0005484">
    <property type="term" value="F:SNAP receptor activity"/>
    <property type="evidence" value="ECO:0007669"/>
    <property type="project" value="TreeGrafter"/>
</dbReference>
<keyword evidence="5 10" id="KW-0812">Transmembrane</keyword>
<dbReference type="Proteomes" id="UP000695007">
    <property type="component" value="Unplaced"/>
</dbReference>
<gene>
    <name evidence="12" type="primary">LOC105365874</name>
</gene>
<organism evidence="11 12">
    <name type="scientific">Ceratosolen solmsi marchali</name>
    <dbReference type="NCBI Taxonomy" id="326594"/>
    <lineage>
        <taxon>Eukaryota</taxon>
        <taxon>Metazoa</taxon>
        <taxon>Ecdysozoa</taxon>
        <taxon>Arthropoda</taxon>
        <taxon>Hexapoda</taxon>
        <taxon>Insecta</taxon>
        <taxon>Pterygota</taxon>
        <taxon>Neoptera</taxon>
        <taxon>Endopterygota</taxon>
        <taxon>Hymenoptera</taxon>
        <taxon>Apocrita</taxon>
        <taxon>Proctotrupomorpha</taxon>
        <taxon>Chalcidoidea</taxon>
        <taxon>Agaonidae</taxon>
        <taxon>Agaoninae</taxon>
        <taxon>Ceratosolen</taxon>
    </lineage>
</organism>
<evidence type="ECO:0000256" key="1">
    <source>
        <dbReference type="ARBA" id="ARBA00004409"/>
    </source>
</evidence>
<comment type="similarity">
    <text evidence="2">Belongs to the GOSR1 family.</text>
</comment>
<accession>A0AAJ7DZS7</accession>
<protein>
    <recommendedName>
        <fullName evidence="3">Golgi SNAP receptor complex member 1</fullName>
    </recommendedName>
</protein>
<evidence type="ECO:0000256" key="4">
    <source>
        <dbReference type="ARBA" id="ARBA00022448"/>
    </source>
</evidence>
<keyword evidence="9 10" id="KW-0472">Membrane</keyword>
<evidence type="ECO:0000256" key="9">
    <source>
        <dbReference type="ARBA" id="ARBA00023136"/>
    </source>
</evidence>
<dbReference type="AlphaFoldDB" id="A0AAJ7DZS7"/>
<dbReference type="GO" id="GO:0005801">
    <property type="term" value="C:cis-Golgi network"/>
    <property type="evidence" value="ECO:0007669"/>
    <property type="project" value="InterPro"/>
</dbReference>
<dbReference type="KEGG" id="csol:105365874"/>
<dbReference type="PANTHER" id="PTHR21094">
    <property type="entry name" value="GOS-28 SNARE- RELATED"/>
    <property type="match status" value="1"/>
</dbReference>
<dbReference type="GeneID" id="105365874"/>
<dbReference type="GO" id="GO:0000139">
    <property type="term" value="C:Golgi membrane"/>
    <property type="evidence" value="ECO:0007669"/>
    <property type="project" value="UniProtKB-SubCell"/>
</dbReference>
<evidence type="ECO:0000256" key="6">
    <source>
        <dbReference type="ARBA" id="ARBA00022927"/>
    </source>
</evidence>
<evidence type="ECO:0000313" key="11">
    <source>
        <dbReference type="Proteomes" id="UP000695007"/>
    </source>
</evidence>
<keyword evidence="4" id="KW-0813">Transport</keyword>
<dbReference type="CTD" id="248102"/>
<evidence type="ECO:0000256" key="8">
    <source>
        <dbReference type="ARBA" id="ARBA00023034"/>
    </source>
</evidence>
<dbReference type="PANTHER" id="PTHR21094:SF2">
    <property type="entry name" value="GOLGI SNAP RECEPTOR COMPLEX MEMBER 1"/>
    <property type="match status" value="1"/>
</dbReference>
<evidence type="ECO:0000256" key="2">
    <source>
        <dbReference type="ARBA" id="ARBA00008473"/>
    </source>
</evidence>
<comment type="subcellular location">
    <subcellularLocation>
        <location evidence="1">Golgi apparatus membrane</location>
        <topology evidence="1">Single-pass type IV membrane protein</topology>
    </subcellularLocation>
</comment>
<keyword evidence="7 10" id="KW-1133">Transmembrane helix</keyword>
<dbReference type="GO" id="GO:0015031">
    <property type="term" value="P:protein transport"/>
    <property type="evidence" value="ECO:0007669"/>
    <property type="project" value="UniProtKB-KW"/>
</dbReference>
<dbReference type="GO" id="GO:0031201">
    <property type="term" value="C:SNARE complex"/>
    <property type="evidence" value="ECO:0007669"/>
    <property type="project" value="TreeGrafter"/>
</dbReference>
<feature type="transmembrane region" description="Helical" evidence="10">
    <location>
        <begin position="212"/>
        <end position="230"/>
    </location>
</feature>
<evidence type="ECO:0000256" key="5">
    <source>
        <dbReference type="ARBA" id="ARBA00022692"/>
    </source>
</evidence>
<proteinExistence type="inferred from homology"/>
<dbReference type="RefSeq" id="XP_011502439.1">
    <property type="nucleotide sequence ID" value="XM_011504137.1"/>
</dbReference>
<dbReference type="GO" id="GO:0005797">
    <property type="term" value="C:Golgi medial cisterna"/>
    <property type="evidence" value="ECO:0007669"/>
    <property type="project" value="TreeGrafter"/>
</dbReference>
<evidence type="ECO:0000313" key="12">
    <source>
        <dbReference type="RefSeq" id="XP_011502439.1"/>
    </source>
</evidence>
<sequence>MDSTLISRNWEDLRKEARHLENELDIKLVSFSKLGSSIKSNPINLNSIPLLDKEHVFANMASEIESSLTKLILLNEKMNEIHPNGAAMLHTMQRHKEILKDYKFEFSIVKNNFITQKNQENHLNKSLIDKSYNSVNGLNRRDMWLKENQYIQDSDTLINDQISIAMDTRDHLISQRHTFKRIQTRFHDLSNGFPAINTILQRINIRKRRDSVILGCLIICLIVLVILYSVR</sequence>
<dbReference type="InterPro" id="IPR023601">
    <property type="entry name" value="Golgi_SNAP_su1"/>
</dbReference>